<reference evidence="1 2" key="1">
    <citation type="submission" date="2011-03" db="EMBL/GenBank/DDBJ databases">
        <title>Deep-sequencing identification of multiple resistance mechanism for the high antibiotic-resistance strain Streptococcus suis R61.</title>
        <authorList>
            <person name="Hu P."/>
            <person name="Yang M."/>
            <person name="Jin M."/>
            <person name="Xiao J."/>
        </authorList>
    </citation>
    <scope>NUCLEOTIDE SEQUENCE [LARGE SCALE GENOMIC DNA]</scope>
    <source>
        <strain evidence="1 2">R61</strain>
    </source>
</reference>
<evidence type="ECO:0000313" key="1">
    <source>
        <dbReference type="EMBL" id="EHC02998.1"/>
    </source>
</evidence>
<accession>A0AA87F8G6</accession>
<sequence length="44" mass="4583">MGYLEDSSARLKVLGSEGSFVAGSIPAVPVKAIWQSTVTACLSR</sequence>
<proteinExistence type="predicted"/>
<dbReference type="AlphaFoldDB" id="A0AA87F8G6"/>
<organism evidence="1 2">
    <name type="scientific">Streptococcus suis R61</name>
    <dbReference type="NCBI Taxonomy" id="996306"/>
    <lineage>
        <taxon>Bacteria</taxon>
        <taxon>Bacillati</taxon>
        <taxon>Bacillota</taxon>
        <taxon>Bacilli</taxon>
        <taxon>Lactobacillales</taxon>
        <taxon>Streptococcaceae</taxon>
        <taxon>Streptococcus</taxon>
    </lineage>
</organism>
<name>A0AA87F8G6_STRSU</name>
<comment type="caution">
    <text evidence="1">The sequence shown here is derived from an EMBL/GenBank/DDBJ whole genome shotgun (WGS) entry which is preliminary data.</text>
</comment>
<evidence type="ECO:0000313" key="2">
    <source>
        <dbReference type="Proteomes" id="UP000004014"/>
    </source>
</evidence>
<dbReference type="Proteomes" id="UP000004014">
    <property type="component" value="Unassembled WGS sequence"/>
</dbReference>
<protein>
    <submittedName>
        <fullName evidence="1">Uncharacterized protein</fullName>
    </submittedName>
</protein>
<gene>
    <name evidence="1" type="ORF">SSUR61_0996</name>
</gene>
<dbReference type="EMBL" id="AEYY01000030">
    <property type="protein sequence ID" value="EHC02998.1"/>
    <property type="molecule type" value="Genomic_DNA"/>
</dbReference>